<dbReference type="InterPro" id="IPR025714">
    <property type="entry name" value="Methyltranfer_dom"/>
</dbReference>
<keyword evidence="1" id="KW-0812">Transmembrane</keyword>
<keyword evidence="1" id="KW-0472">Membrane</keyword>
<accession>A0A1D1VB29</accession>
<feature type="domain" description="Methyltransferase" evidence="2">
    <location>
        <begin position="98"/>
        <end position="249"/>
    </location>
</feature>
<keyword evidence="4" id="KW-1185">Reference proteome</keyword>
<dbReference type="PANTHER" id="PTHR32026">
    <property type="entry name" value="METHYLTRANSFERASE-LIKE PROTEIN 24"/>
    <property type="match status" value="1"/>
</dbReference>
<organism evidence="3 4">
    <name type="scientific">Ramazzottius varieornatus</name>
    <name type="common">Water bear</name>
    <name type="synonym">Tardigrade</name>
    <dbReference type="NCBI Taxonomy" id="947166"/>
    <lineage>
        <taxon>Eukaryota</taxon>
        <taxon>Metazoa</taxon>
        <taxon>Ecdysozoa</taxon>
        <taxon>Tardigrada</taxon>
        <taxon>Eutardigrada</taxon>
        <taxon>Parachela</taxon>
        <taxon>Hypsibioidea</taxon>
        <taxon>Ramazzottiidae</taxon>
        <taxon>Ramazzottius</taxon>
    </lineage>
</organism>
<feature type="transmembrane region" description="Helical" evidence="1">
    <location>
        <begin position="34"/>
        <end position="53"/>
    </location>
</feature>
<proteinExistence type="predicted"/>
<dbReference type="OrthoDB" id="10006218at2759"/>
<protein>
    <recommendedName>
        <fullName evidence="2">Methyltransferase domain-containing protein</fullName>
    </recommendedName>
</protein>
<evidence type="ECO:0000313" key="3">
    <source>
        <dbReference type="EMBL" id="GAU95718.1"/>
    </source>
</evidence>
<comment type="caution">
    <text evidence="3">The sequence shown here is derived from an EMBL/GenBank/DDBJ whole genome shotgun (WGS) entry which is preliminary data.</text>
</comment>
<name>A0A1D1VB29_RAMVA</name>
<dbReference type="EMBL" id="BDGG01000003">
    <property type="protein sequence ID" value="GAU95718.1"/>
    <property type="molecule type" value="Genomic_DNA"/>
</dbReference>
<dbReference type="Pfam" id="PF13383">
    <property type="entry name" value="Methyltransf_22"/>
    <property type="match status" value="1"/>
</dbReference>
<evidence type="ECO:0000313" key="4">
    <source>
        <dbReference type="Proteomes" id="UP000186922"/>
    </source>
</evidence>
<evidence type="ECO:0000256" key="1">
    <source>
        <dbReference type="SAM" id="Phobius"/>
    </source>
</evidence>
<gene>
    <name evidence="3" type="primary">RvY_07291</name>
    <name evidence="3" type="synonym">RvY_07291.1</name>
    <name evidence="3" type="ORF">RvY_07291-1</name>
</gene>
<dbReference type="AlphaFoldDB" id="A0A1D1VB29"/>
<sequence>MRFCVCDSDGNFRSLALFSPISISMRLRFRREKLAMVPILLLSCSLFILVVLACLSDQRTKEQAEDDSSISLLEKEVSFVGLLQSLVDLISDPQKDACGSTEDVGGNWDFGFLDGVWTICLDNLRSPKASKNCLVYSFGIGNDWSFDDAMHDAGCEVYSFDPTINKPSHKRSDRHWFYDWGLVTDVPYIRKEWTLLTFEEIRERLGHKKWFIDVVKMDVEGAEWRFLDSSTAVFDNIGQLTLEIHPFRHIKQNRTIEIAAERLSLLKRLRTELDMKLFHVRKNPAALDLVALSNFSWFTNLTPAAYQKEILYELSFVRI</sequence>
<reference evidence="3 4" key="1">
    <citation type="journal article" date="2016" name="Nat. Commun.">
        <title>Extremotolerant tardigrade genome and improved radiotolerance of human cultured cells by tardigrade-unique protein.</title>
        <authorList>
            <person name="Hashimoto T."/>
            <person name="Horikawa D.D."/>
            <person name="Saito Y."/>
            <person name="Kuwahara H."/>
            <person name="Kozuka-Hata H."/>
            <person name="Shin-I T."/>
            <person name="Minakuchi Y."/>
            <person name="Ohishi K."/>
            <person name="Motoyama A."/>
            <person name="Aizu T."/>
            <person name="Enomoto A."/>
            <person name="Kondo K."/>
            <person name="Tanaka S."/>
            <person name="Hara Y."/>
            <person name="Koshikawa S."/>
            <person name="Sagara H."/>
            <person name="Miura T."/>
            <person name="Yokobori S."/>
            <person name="Miyagawa K."/>
            <person name="Suzuki Y."/>
            <person name="Kubo T."/>
            <person name="Oyama M."/>
            <person name="Kohara Y."/>
            <person name="Fujiyama A."/>
            <person name="Arakawa K."/>
            <person name="Katayama T."/>
            <person name="Toyoda A."/>
            <person name="Kunieda T."/>
        </authorList>
    </citation>
    <scope>NUCLEOTIDE SEQUENCE [LARGE SCALE GENOMIC DNA]</scope>
    <source>
        <strain evidence="3 4">YOKOZUNA-1</strain>
    </source>
</reference>
<evidence type="ECO:0000259" key="2">
    <source>
        <dbReference type="Pfam" id="PF13383"/>
    </source>
</evidence>
<dbReference type="InterPro" id="IPR026913">
    <property type="entry name" value="METTL24"/>
</dbReference>
<dbReference type="Proteomes" id="UP000186922">
    <property type="component" value="Unassembled WGS sequence"/>
</dbReference>
<dbReference type="PANTHER" id="PTHR32026:SF10">
    <property type="entry name" value="METHYLTRANSFERASE-LIKE PROTEIN 24-RELATED"/>
    <property type="match status" value="1"/>
</dbReference>
<keyword evidence="1" id="KW-1133">Transmembrane helix</keyword>